<gene>
    <name evidence="1" type="ORF">CYMTET_48533</name>
</gene>
<reference evidence="1 2" key="1">
    <citation type="journal article" date="2015" name="Genome Biol. Evol.">
        <title>Comparative Genomics of a Bacterivorous Green Alga Reveals Evolutionary Causalities and Consequences of Phago-Mixotrophic Mode of Nutrition.</title>
        <authorList>
            <person name="Burns J.A."/>
            <person name="Paasch A."/>
            <person name="Narechania A."/>
            <person name="Kim E."/>
        </authorList>
    </citation>
    <scope>NUCLEOTIDE SEQUENCE [LARGE SCALE GENOMIC DNA]</scope>
    <source>
        <strain evidence="1 2">PLY_AMNH</strain>
    </source>
</reference>
<comment type="caution">
    <text evidence="1">The sequence shown here is derived from an EMBL/GenBank/DDBJ whole genome shotgun (WGS) entry which is preliminary data.</text>
</comment>
<accession>A0AAE0BT63</accession>
<sequence>MLKLSVEGKENVVRDLKALLSEGILPSVGGDIWSQGGTCIFGILVYWLDAEFAVNERLLATLPFSSVRHTSLELAKATKHACADFGLGQYEEGLGIDALDTVTDFVHATCSDNANNIVSGWESFDGHECCAHTIALVVHAYLGHPTIRRVFRKLRGMATHYNHSVIGANDCSTSV</sequence>
<keyword evidence="2" id="KW-1185">Reference proteome</keyword>
<dbReference type="EMBL" id="LGRX02033326">
    <property type="protein sequence ID" value="KAK3241728.1"/>
    <property type="molecule type" value="Genomic_DNA"/>
</dbReference>
<organism evidence="1 2">
    <name type="scientific">Cymbomonas tetramitiformis</name>
    <dbReference type="NCBI Taxonomy" id="36881"/>
    <lineage>
        <taxon>Eukaryota</taxon>
        <taxon>Viridiplantae</taxon>
        <taxon>Chlorophyta</taxon>
        <taxon>Pyramimonadophyceae</taxon>
        <taxon>Pyramimonadales</taxon>
        <taxon>Pyramimonadaceae</taxon>
        <taxon>Cymbomonas</taxon>
    </lineage>
</organism>
<dbReference type="AlphaFoldDB" id="A0AAE0BT63"/>
<evidence type="ECO:0000313" key="2">
    <source>
        <dbReference type="Proteomes" id="UP001190700"/>
    </source>
</evidence>
<dbReference type="SUPFAM" id="SSF53098">
    <property type="entry name" value="Ribonuclease H-like"/>
    <property type="match status" value="1"/>
</dbReference>
<dbReference type="Proteomes" id="UP001190700">
    <property type="component" value="Unassembled WGS sequence"/>
</dbReference>
<evidence type="ECO:0000313" key="1">
    <source>
        <dbReference type="EMBL" id="KAK3241728.1"/>
    </source>
</evidence>
<dbReference type="InterPro" id="IPR012337">
    <property type="entry name" value="RNaseH-like_sf"/>
</dbReference>
<proteinExistence type="predicted"/>
<protein>
    <submittedName>
        <fullName evidence="1">Uncharacterized protein</fullName>
    </submittedName>
</protein>
<name>A0AAE0BT63_9CHLO</name>